<comment type="pathway">
    <text evidence="11">Cell wall biogenesis; peptidoglycan biosynthesis.</text>
</comment>
<dbReference type="GO" id="GO:0008360">
    <property type="term" value="P:regulation of cell shape"/>
    <property type="evidence" value="ECO:0007669"/>
    <property type="project" value="UniProtKB-KW"/>
</dbReference>
<dbReference type="Proteomes" id="UP000269692">
    <property type="component" value="Unassembled WGS sequence"/>
</dbReference>
<evidence type="ECO:0000256" key="4">
    <source>
        <dbReference type="ARBA" id="ARBA00022679"/>
    </source>
</evidence>
<keyword evidence="10 11" id="KW-0961">Cell wall biogenesis/degradation</keyword>
<dbReference type="GO" id="GO:0071555">
    <property type="term" value="P:cell wall organization"/>
    <property type="evidence" value="ECO:0007669"/>
    <property type="project" value="UniProtKB-KW"/>
</dbReference>
<dbReference type="Gene3D" id="1.10.3810.10">
    <property type="entry name" value="Biosynthetic peptidoglycan transglycosylase-like"/>
    <property type="match status" value="1"/>
</dbReference>
<evidence type="ECO:0000256" key="11">
    <source>
        <dbReference type="HAMAP-Rule" id="MF_00766"/>
    </source>
</evidence>
<evidence type="ECO:0000256" key="10">
    <source>
        <dbReference type="ARBA" id="ARBA00023316"/>
    </source>
</evidence>
<evidence type="ECO:0000313" key="13">
    <source>
        <dbReference type="EMBL" id="RLP79703.1"/>
    </source>
</evidence>
<evidence type="ECO:0000256" key="3">
    <source>
        <dbReference type="ARBA" id="ARBA00022676"/>
    </source>
</evidence>
<dbReference type="EMBL" id="RCTF01000005">
    <property type="protein sequence ID" value="RLP79703.1"/>
    <property type="molecule type" value="Genomic_DNA"/>
</dbReference>
<dbReference type="InterPro" id="IPR011812">
    <property type="entry name" value="Pep_trsgly"/>
</dbReference>
<evidence type="ECO:0000256" key="6">
    <source>
        <dbReference type="ARBA" id="ARBA00022960"/>
    </source>
</evidence>
<keyword evidence="1 11" id="KW-1003">Cell membrane</keyword>
<dbReference type="PANTHER" id="PTHR30400:SF0">
    <property type="entry name" value="BIOSYNTHETIC PEPTIDOGLYCAN TRANSGLYCOSYLASE"/>
    <property type="match status" value="1"/>
</dbReference>
<dbReference type="GO" id="GO:0009252">
    <property type="term" value="P:peptidoglycan biosynthetic process"/>
    <property type="evidence" value="ECO:0007669"/>
    <property type="project" value="UniProtKB-UniRule"/>
</dbReference>
<evidence type="ECO:0000313" key="14">
    <source>
        <dbReference type="Proteomes" id="UP000269692"/>
    </source>
</evidence>
<dbReference type="Pfam" id="PF00912">
    <property type="entry name" value="Transgly"/>
    <property type="match status" value="1"/>
</dbReference>
<keyword evidence="7 11" id="KW-0573">Peptidoglycan synthesis</keyword>
<keyword evidence="4 11" id="KW-0808">Transferase</keyword>
<keyword evidence="3 11" id="KW-0328">Glycosyltransferase</keyword>
<dbReference type="NCBIfam" id="TIGR02070">
    <property type="entry name" value="mono_pep_trsgly"/>
    <property type="match status" value="1"/>
</dbReference>
<dbReference type="GO" id="GO:0008955">
    <property type="term" value="F:peptidoglycan glycosyltransferase activity"/>
    <property type="evidence" value="ECO:0007669"/>
    <property type="project" value="UniProtKB-UniRule"/>
</dbReference>
<evidence type="ECO:0000256" key="8">
    <source>
        <dbReference type="ARBA" id="ARBA00022989"/>
    </source>
</evidence>
<dbReference type="AlphaFoldDB" id="A0A3L7AGU8"/>
<dbReference type="EC" id="2.4.99.28" evidence="11"/>
<keyword evidence="8 11" id="KW-1133">Transmembrane helix</keyword>
<evidence type="ECO:0000256" key="7">
    <source>
        <dbReference type="ARBA" id="ARBA00022984"/>
    </source>
</evidence>
<dbReference type="GO" id="GO:0005886">
    <property type="term" value="C:plasma membrane"/>
    <property type="evidence" value="ECO:0007669"/>
    <property type="project" value="UniProtKB-SubCell"/>
</dbReference>
<evidence type="ECO:0000259" key="12">
    <source>
        <dbReference type="Pfam" id="PF00912"/>
    </source>
</evidence>
<comment type="caution">
    <text evidence="13">The sequence shown here is derived from an EMBL/GenBank/DDBJ whole genome shotgun (WGS) entry which is preliminary data.</text>
</comment>
<dbReference type="GO" id="GO:0016763">
    <property type="term" value="F:pentosyltransferase activity"/>
    <property type="evidence" value="ECO:0007669"/>
    <property type="project" value="InterPro"/>
</dbReference>
<dbReference type="InterPro" id="IPR001264">
    <property type="entry name" value="Glyco_trans_51"/>
</dbReference>
<comment type="similarity">
    <text evidence="11">Belongs to the glycosyltransferase 51 family.</text>
</comment>
<dbReference type="GO" id="GO:0009274">
    <property type="term" value="C:peptidoglycan-based cell wall"/>
    <property type="evidence" value="ECO:0007669"/>
    <property type="project" value="InterPro"/>
</dbReference>
<dbReference type="OrthoDB" id="9766909at2"/>
<evidence type="ECO:0000256" key="2">
    <source>
        <dbReference type="ARBA" id="ARBA00022519"/>
    </source>
</evidence>
<sequence>MIRLLLRLALIVVAIPLVLSVLYTVVNPVSTLMIGRWLSGERVERVWTPLSEMSPALVRTVIASEDASFCRHPGVDLEEMRQAIEKADEIEEVRGASTISMQVTKNLFLWPGRDLIRKAIEIPLALWLDLVLSKERMVEIYLNIAEWGPDGEFGVEAGAQRAFGIPAARVNASQAALLAVMLPNPIRRDAGKPTANLQRLASRLRERVPKEGPELVACLSLGK</sequence>
<dbReference type="SUPFAM" id="SSF53955">
    <property type="entry name" value="Lysozyme-like"/>
    <property type="match status" value="1"/>
</dbReference>
<protein>
    <recommendedName>
        <fullName evidence="11">Biosynthetic peptidoglycan transglycosylase</fullName>
        <ecNumber evidence="11">2.4.99.28</ecNumber>
    </recommendedName>
    <alternativeName>
        <fullName evidence="11">Glycan polymerase</fullName>
    </alternativeName>
    <alternativeName>
        <fullName evidence="11">Peptidoglycan glycosyltransferase MtgA</fullName>
        <shortName evidence="11">PGT</shortName>
    </alternativeName>
</protein>
<keyword evidence="2 11" id="KW-0997">Cell inner membrane</keyword>
<dbReference type="HAMAP" id="MF_00766">
    <property type="entry name" value="PGT_MtgA"/>
    <property type="match status" value="1"/>
</dbReference>
<comment type="catalytic activity">
    <reaction evidence="11">
        <text>[GlcNAc-(1-&gt;4)-Mur2Ac(oyl-L-Ala-gamma-D-Glu-L-Lys-D-Ala-D-Ala)](n)-di-trans,octa-cis-undecaprenyl diphosphate + beta-D-GlcNAc-(1-&gt;4)-Mur2Ac(oyl-L-Ala-gamma-D-Glu-L-Lys-D-Ala-D-Ala)-di-trans,octa-cis-undecaprenyl diphosphate = [GlcNAc-(1-&gt;4)-Mur2Ac(oyl-L-Ala-gamma-D-Glu-L-Lys-D-Ala-D-Ala)](n+1)-di-trans,octa-cis-undecaprenyl diphosphate + di-trans,octa-cis-undecaprenyl diphosphate + H(+)</text>
        <dbReference type="Rhea" id="RHEA:23708"/>
        <dbReference type="Rhea" id="RHEA-COMP:9602"/>
        <dbReference type="Rhea" id="RHEA-COMP:9603"/>
        <dbReference type="ChEBI" id="CHEBI:15378"/>
        <dbReference type="ChEBI" id="CHEBI:58405"/>
        <dbReference type="ChEBI" id="CHEBI:60033"/>
        <dbReference type="ChEBI" id="CHEBI:78435"/>
        <dbReference type="EC" id="2.4.99.28"/>
    </reaction>
</comment>
<feature type="domain" description="Glycosyl transferase family 51" evidence="12">
    <location>
        <begin position="41"/>
        <end position="199"/>
    </location>
</feature>
<comment type="function">
    <text evidence="11">Peptidoglycan polymerase that catalyzes glycan chain elongation from lipid-linked precursors.</text>
</comment>
<evidence type="ECO:0000256" key="1">
    <source>
        <dbReference type="ARBA" id="ARBA00022475"/>
    </source>
</evidence>
<reference evidence="13 14" key="1">
    <citation type="submission" date="2018-10" db="EMBL/GenBank/DDBJ databases">
        <title>Xanthobacter tagetidis genome sequencing and assembly.</title>
        <authorList>
            <person name="Maclea K.S."/>
            <person name="Goen A.E."/>
            <person name="Fatima S.A."/>
        </authorList>
    </citation>
    <scope>NUCLEOTIDE SEQUENCE [LARGE SCALE GENOMIC DNA]</scope>
    <source>
        <strain evidence="13 14">ATCC 700314</strain>
    </source>
</reference>
<accession>A0A3L7AGU8</accession>
<keyword evidence="14" id="KW-1185">Reference proteome</keyword>
<evidence type="ECO:0000256" key="9">
    <source>
        <dbReference type="ARBA" id="ARBA00023136"/>
    </source>
</evidence>
<organism evidence="13 14">
    <name type="scientific">Xanthobacter tagetidis</name>
    <dbReference type="NCBI Taxonomy" id="60216"/>
    <lineage>
        <taxon>Bacteria</taxon>
        <taxon>Pseudomonadati</taxon>
        <taxon>Pseudomonadota</taxon>
        <taxon>Alphaproteobacteria</taxon>
        <taxon>Hyphomicrobiales</taxon>
        <taxon>Xanthobacteraceae</taxon>
        <taxon>Xanthobacter</taxon>
    </lineage>
</organism>
<comment type="subcellular location">
    <subcellularLocation>
        <location evidence="11">Cell inner membrane</location>
        <topology evidence="11">Single-pass membrane protein</topology>
    </subcellularLocation>
</comment>
<proteinExistence type="inferred from homology"/>
<keyword evidence="5 11" id="KW-0812">Transmembrane</keyword>
<dbReference type="RefSeq" id="WP_121622913.1">
    <property type="nucleotide sequence ID" value="NZ_JACIIW010000001.1"/>
</dbReference>
<evidence type="ECO:0000256" key="5">
    <source>
        <dbReference type="ARBA" id="ARBA00022692"/>
    </source>
</evidence>
<gene>
    <name evidence="11" type="primary">mtgA</name>
    <name evidence="13" type="ORF">D9R14_08615</name>
</gene>
<keyword evidence="9 11" id="KW-0472">Membrane</keyword>
<dbReference type="UniPathway" id="UPA00219"/>
<dbReference type="PANTHER" id="PTHR30400">
    <property type="entry name" value="MONOFUNCTIONAL BIOSYNTHETIC PEPTIDOGLYCAN TRANSGLYCOSYLASE"/>
    <property type="match status" value="1"/>
</dbReference>
<keyword evidence="6 11" id="KW-0133">Cell shape</keyword>
<dbReference type="InterPro" id="IPR023346">
    <property type="entry name" value="Lysozyme-like_dom_sf"/>
</dbReference>
<name>A0A3L7AGU8_9HYPH</name>
<dbReference type="InterPro" id="IPR036950">
    <property type="entry name" value="PBP_transglycosylase"/>
</dbReference>